<dbReference type="RefSeq" id="XP_001581161.1">
    <property type="nucleotide sequence ID" value="XM_001581111.1"/>
</dbReference>
<dbReference type="EMBL" id="DS113200">
    <property type="protein sequence ID" value="EAY20175.1"/>
    <property type="molecule type" value="Genomic_DNA"/>
</dbReference>
<dbReference type="eggNOG" id="KOG4177">
    <property type="taxonomic scope" value="Eukaryota"/>
</dbReference>
<dbReference type="InterPro" id="IPR002110">
    <property type="entry name" value="Ankyrin_rpt"/>
</dbReference>
<accession>A2DHA2</accession>
<keyword evidence="2 3" id="KW-0040">ANK repeat</keyword>
<organism evidence="4 5">
    <name type="scientific">Trichomonas vaginalis (strain ATCC PRA-98 / G3)</name>
    <dbReference type="NCBI Taxonomy" id="412133"/>
    <lineage>
        <taxon>Eukaryota</taxon>
        <taxon>Metamonada</taxon>
        <taxon>Parabasalia</taxon>
        <taxon>Trichomonadida</taxon>
        <taxon>Trichomonadidae</taxon>
        <taxon>Trichomonas</taxon>
    </lineage>
</organism>
<dbReference type="SMART" id="SM00248">
    <property type="entry name" value="ANK"/>
    <property type="match status" value="7"/>
</dbReference>
<dbReference type="PANTHER" id="PTHR24198">
    <property type="entry name" value="ANKYRIN REPEAT AND PROTEIN KINASE DOMAIN-CONTAINING PROTEIN"/>
    <property type="match status" value="1"/>
</dbReference>
<keyword evidence="1" id="KW-0677">Repeat</keyword>
<reference evidence="4" key="1">
    <citation type="submission" date="2006-10" db="EMBL/GenBank/DDBJ databases">
        <authorList>
            <person name="Amadeo P."/>
            <person name="Zhao Q."/>
            <person name="Wortman J."/>
            <person name="Fraser-Liggett C."/>
            <person name="Carlton J."/>
        </authorList>
    </citation>
    <scope>NUCLEOTIDE SEQUENCE</scope>
    <source>
        <strain evidence="4">G3</strain>
    </source>
</reference>
<dbReference type="PROSITE" id="PS50088">
    <property type="entry name" value="ANK_REPEAT"/>
    <property type="match status" value="1"/>
</dbReference>
<sequence length="410" mass="45870">MIGFQRQSSKQIVSNYFQNIVQSTINGNVHEIQQAFEAEKNSSILLGSSFSFPPPPRLSRNSKEIVPCKEVSLLHIAAYYDNLEAFLFLLSKGIPLRLASGAGYLPLHYACVGNAKEVVAYILKIDPEQASLELEVVYPLINLAIYANSPEILKKLFKFGANLQSPKNISAKPFDQALRSKNFDCLLILLQGRCRTDVTVAELNPLMLAVVNGMTEAIEPLIQRGISPYEVNSKGDTALTCACTMENVEIVKLLCKNMNAIEVKTNGNKPSVAYYAVRSGNLEILKTVLDKGCTLDKFDAKGKTALHALTVVNDQDTANEMLKLLIQYGININNRYNSDSYRFLEDLVINYTVKDYSTLVETLLQNNADPKLKMPDGKTLLTFVSKYKGSNNQRESKYYSIFKRFYPELQ</sequence>
<evidence type="ECO:0000256" key="1">
    <source>
        <dbReference type="ARBA" id="ARBA00022737"/>
    </source>
</evidence>
<dbReference type="PANTHER" id="PTHR24198:SF165">
    <property type="entry name" value="ANKYRIN REPEAT-CONTAINING PROTEIN-RELATED"/>
    <property type="match status" value="1"/>
</dbReference>
<dbReference type="KEGG" id="tva:5465709"/>
<evidence type="ECO:0000313" key="4">
    <source>
        <dbReference type="EMBL" id="EAY20175.1"/>
    </source>
</evidence>
<protein>
    <submittedName>
        <fullName evidence="4">Uncharacterized protein</fullName>
    </submittedName>
</protein>
<dbReference type="SMR" id="A2DHA2"/>
<proteinExistence type="predicted"/>
<dbReference type="VEuPathDB" id="TrichDB:TVAGG3_0677620"/>
<evidence type="ECO:0000256" key="2">
    <source>
        <dbReference type="ARBA" id="ARBA00023043"/>
    </source>
</evidence>
<reference evidence="4" key="2">
    <citation type="journal article" date="2007" name="Science">
        <title>Draft genome sequence of the sexually transmitted pathogen Trichomonas vaginalis.</title>
        <authorList>
            <person name="Carlton J.M."/>
            <person name="Hirt R.P."/>
            <person name="Silva J.C."/>
            <person name="Delcher A.L."/>
            <person name="Schatz M."/>
            <person name="Zhao Q."/>
            <person name="Wortman J.R."/>
            <person name="Bidwell S.L."/>
            <person name="Alsmark U.C.M."/>
            <person name="Besteiro S."/>
            <person name="Sicheritz-Ponten T."/>
            <person name="Noel C.J."/>
            <person name="Dacks J.B."/>
            <person name="Foster P.G."/>
            <person name="Simillion C."/>
            <person name="Van de Peer Y."/>
            <person name="Miranda-Saavedra D."/>
            <person name="Barton G.J."/>
            <person name="Westrop G.D."/>
            <person name="Mueller S."/>
            <person name="Dessi D."/>
            <person name="Fiori P.L."/>
            <person name="Ren Q."/>
            <person name="Paulsen I."/>
            <person name="Zhang H."/>
            <person name="Bastida-Corcuera F.D."/>
            <person name="Simoes-Barbosa A."/>
            <person name="Brown M.T."/>
            <person name="Hayes R.D."/>
            <person name="Mukherjee M."/>
            <person name="Okumura C.Y."/>
            <person name="Schneider R."/>
            <person name="Smith A.J."/>
            <person name="Vanacova S."/>
            <person name="Villalvazo M."/>
            <person name="Haas B.J."/>
            <person name="Pertea M."/>
            <person name="Feldblyum T.V."/>
            <person name="Utterback T.R."/>
            <person name="Shu C.L."/>
            <person name="Osoegawa K."/>
            <person name="de Jong P.J."/>
            <person name="Hrdy I."/>
            <person name="Horvathova L."/>
            <person name="Zubacova Z."/>
            <person name="Dolezal P."/>
            <person name="Malik S.B."/>
            <person name="Logsdon J.M. Jr."/>
            <person name="Henze K."/>
            <person name="Gupta A."/>
            <person name="Wang C.C."/>
            <person name="Dunne R.L."/>
            <person name="Upcroft J.A."/>
            <person name="Upcroft P."/>
            <person name="White O."/>
            <person name="Salzberg S.L."/>
            <person name="Tang P."/>
            <person name="Chiu C.-H."/>
            <person name="Lee Y.-S."/>
            <person name="Embley T.M."/>
            <person name="Coombs G.H."/>
            <person name="Mottram J.C."/>
            <person name="Tachezy J."/>
            <person name="Fraser-Liggett C.M."/>
            <person name="Johnson P.J."/>
        </authorList>
    </citation>
    <scope>NUCLEOTIDE SEQUENCE [LARGE SCALE GENOMIC DNA]</scope>
    <source>
        <strain evidence="4">G3</strain>
    </source>
</reference>
<dbReference type="Pfam" id="PF12796">
    <property type="entry name" value="Ank_2"/>
    <property type="match status" value="2"/>
</dbReference>
<dbReference type="OrthoDB" id="10251692at2759"/>
<keyword evidence="5" id="KW-1185">Reference proteome</keyword>
<dbReference type="Proteomes" id="UP000001542">
    <property type="component" value="Unassembled WGS sequence"/>
</dbReference>
<dbReference type="Gene3D" id="1.25.40.20">
    <property type="entry name" value="Ankyrin repeat-containing domain"/>
    <property type="match status" value="1"/>
</dbReference>
<feature type="repeat" description="ANK" evidence="3">
    <location>
        <begin position="301"/>
        <end position="337"/>
    </location>
</feature>
<dbReference type="STRING" id="5722.A2DHA2"/>
<dbReference type="VEuPathDB" id="TrichDB:TVAG_021200"/>
<dbReference type="PROSITE" id="PS50297">
    <property type="entry name" value="ANK_REP_REGION"/>
    <property type="match status" value="1"/>
</dbReference>
<evidence type="ECO:0000256" key="3">
    <source>
        <dbReference type="PROSITE-ProRule" id="PRU00023"/>
    </source>
</evidence>
<gene>
    <name evidence="4" type="ORF">TVAG_021200</name>
</gene>
<evidence type="ECO:0000313" key="5">
    <source>
        <dbReference type="Proteomes" id="UP000001542"/>
    </source>
</evidence>
<dbReference type="InterPro" id="IPR036770">
    <property type="entry name" value="Ankyrin_rpt-contain_sf"/>
</dbReference>
<dbReference type="AlphaFoldDB" id="A2DHA2"/>
<dbReference type="InParanoid" id="A2DHA2"/>
<dbReference type="SUPFAM" id="SSF48403">
    <property type="entry name" value="Ankyrin repeat"/>
    <property type="match status" value="1"/>
</dbReference>
<name>A2DHA2_TRIV3</name>